<proteinExistence type="predicted"/>
<name>A0A7S4DA01_HETAK</name>
<reference evidence="1" key="1">
    <citation type="submission" date="2021-01" db="EMBL/GenBank/DDBJ databases">
        <authorList>
            <person name="Corre E."/>
            <person name="Pelletier E."/>
            <person name="Niang G."/>
            <person name="Scheremetjew M."/>
            <person name="Finn R."/>
            <person name="Kale V."/>
            <person name="Holt S."/>
            <person name="Cochrane G."/>
            <person name="Meng A."/>
            <person name="Brown T."/>
            <person name="Cohen L."/>
        </authorList>
    </citation>
    <scope>NUCLEOTIDE SEQUENCE</scope>
    <source>
        <strain evidence="1">CCMP3107</strain>
    </source>
</reference>
<dbReference type="EMBL" id="HBIU01034461">
    <property type="protein sequence ID" value="CAE0637089.1"/>
    <property type="molecule type" value="Transcribed_RNA"/>
</dbReference>
<sequence>MEVIRILECIFIDKKVSHLIDPYSVYFRISEKVTTSSRNEDGTPEEKTETISRPALNMEDWMIHHPKLEQQIAMERDTAVVRKTLELAMGSDFLKTFHENSEKANVIMRSQLPYQVWDKVKRRLITQQVRSTQHMRTNLGENEYHIGEDFNAFRVKFNGQIENIEKSSNDQLLDKESIPILLGCIKGRKQADHPLNQVCTRINQLMEDTKYNAVHFPDLPVLPAASTSTLPVELQLQQLLRSSLVTFLTVACVACAGSALPRTILTGDSALLSSDNVLIPLRLLLQTIS</sequence>
<accession>A0A7S4DA01</accession>
<gene>
    <name evidence="1" type="ORF">HAKA00212_LOCUS15863</name>
</gene>
<evidence type="ECO:0000313" key="1">
    <source>
        <dbReference type="EMBL" id="CAE0637089.1"/>
    </source>
</evidence>
<dbReference type="AlphaFoldDB" id="A0A7S4DA01"/>
<organism evidence="1">
    <name type="scientific">Heterosigma akashiwo</name>
    <name type="common">Chromophytic alga</name>
    <name type="synonym">Heterosigma carterae</name>
    <dbReference type="NCBI Taxonomy" id="2829"/>
    <lineage>
        <taxon>Eukaryota</taxon>
        <taxon>Sar</taxon>
        <taxon>Stramenopiles</taxon>
        <taxon>Ochrophyta</taxon>
        <taxon>Raphidophyceae</taxon>
        <taxon>Chattonellales</taxon>
        <taxon>Chattonellaceae</taxon>
        <taxon>Heterosigma</taxon>
    </lineage>
</organism>
<protein>
    <submittedName>
        <fullName evidence="1">Uncharacterized protein</fullName>
    </submittedName>
</protein>